<proteinExistence type="predicted"/>
<comment type="caution">
    <text evidence="2">The sequence shown here is derived from an EMBL/GenBank/DDBJ whole genome shotgun (WGS) entry which is preliminary data.</text>
</comment>
<evidence type="ECO:0000256" key="1">
    <source>
        <dbReference type="SAM" id="Phobius"/>
    </source>
</evidence>
<evidence type="ECO:0000313" key="2">
    <source>
        <dbReference type="EMBL" id="RGD60723.1"/>
    </source>
</evidence>
<feature type="transmembrane region" description="Helical" evidence="1">
    <location>
        <begin position="6"/>
        <end position="33"/>
    </location>
</feature>
<protein>
    <submittedName>
        <fullName evidence="2">Uncharacterized protein</fullName>
    </submittedName>
</protein>
<reference evidence="2 3" key="1">
    <citation type="submission" date="2018-08" db="EMBL/GenBank/DDBJ databases">
        <title>Diversity &amp; Physiological Properties of Lignin-Decomposing Actinobacteria from Soil.</title>
        <authorList>
            <person name="Roh S.G."/>
            <person name="Kim S.B."/>
        </authorList>
    </citation>
    <scope>NUCLEOTIDE SEQUENCE [LARGE SCALE GENOMIC DNA]</scope>
    <source>
        <strain evidence="2 3">MMS17-GH009</strain>
    </source>
</reference>
<dbReference type="RefSeq" id="WP_117488881.1">
    <property type="nucleotide sequence ID" value="NZ_QVIG01000001.1"/>
</dbReference>
<evidence type="ECO:0000313" key="3">
    <source>
        <dbReference type="Proteomes" id="UP000263377"/>
    </source>
</evidence>
<dbReference type="EMBL" id="QVIG01000001">
    <property type="protein sequence ID" value="RGD60723.1"/>
    <property type="molecule type" value="Genomic_DNA"/>
</dbReference>
<keyword evidence="1" id="KW-0812">Transmembrane</keyword>
<gene>
    <name evidence="2" type="ORF">DR950_25740</name>
</gene>
<keyword evidence="1" id="KW-0472">Membrane</keyword>
<keyword evidence="1" id="KW-1133">Transmembrane helix</keyword>
<dbReference type="AlphaFoldDB" id="A0A372ZXX8"/>
<dbReference type="Proteomes" id="UP000263377">
    <property type="component" value="Unassembled WGS sequence"/>
</dbReference>
<sequence>MTFETGMWIALAATPIGLALAVAVIGILGCVAIRKAPPTDVPKVLTALASVVRAFRDLVPRNRPISPAPAIPIQRTETPTPVQAAIIAGELTRSTSATDAQ</sequence>
<name>A0A372ZXX8_9ACTN</name>
<accession>A0A372ZXX8</accession>
<organism evidence="2 3">
    <name type="scientific">Kitasatospora xanthocidica</name>
    <dbReference type="NCBI Taxonomy" id="83382"/>
    <lineage>
        <taxon>Bacteria</taxon>
        <taxon>Bacillati</taxon>
        <taxon>Actinomycetota</taxon>
        <taxon>Actinomycetes</taxon>
        <taxon>Kitasatosporales</taxon>
        <taxon>Streptomycetaceae</taxon>
        <taxon>Kitasatospora</taxon>
    </lineage>
</organism>
<keyword evidence="3" id="KW-1185">Reference proteome</keyword>